<feature type="region of interest" description="Disordered" evidence="1">
    <location>
        <begin position="174"/>
        <end position="199"/>
    </location>
</feature>
<evidence type="ECO:0000259" key="2">
    <source>
        <dbReference type="PROSITE" id="PS51029"/>
    </source>
</evidence>
<dbReference type="VEuPathDB" id="VectorBase:AAEL002643"/>
<feature type="region of interest" description="Disordered" evidence="1">
    <location>
        <begin position="116"/>
        <end position="154"/>
    </location>
</feature>
<dbReference type="GO" id="GO:0005634">
    <property type="term" value="C:nucleus"/>
    <property type="evidence" value="ECO:0007669"/>
    <property type="project" value="TreeGrafter"/>
</dbReference>
<dbReference type="HOGENOM" id="CLU_1134350_0_0_1"/>
<protein>
    <submittedName>
        <fullName evidence="3">AAEL014647-PA</fullName>
    </submittedName>
</protein>
<evidence type="ECO:0000256" key="1">
    <source>
        <dbReference type="SAM" id="MobiDB-lite"/>
    </source>
</evidence>
<dbReference type="AlphaFoldDB" id="Q16FT0"/>
<organism evidence="3 4">
    <name type="scientific">Aedes aegypti</name>
    <name type="common">Yellowfever mosquito</name>
    <name type="synonym">Culex aegypti</name>
    <dbReference type="NCBI Taxonomy" id="7159"/>
    <lineage>
        <taxon>Eukaryota</taxon>
        <taxon>Metazoa</taxon>
        <taxon>Ecdysozoa</taxon>
        <taxon>Arthropoda</taxon>
        <taxon>Hexapoda</taxon>
        <taxon>Insecta</taxon>
        <taxon>Pterygota</taxon>
        <taxon>Neoptera</taxon>
        <taxon>Endopterygota</taxon>
        <taxon>Diptera</taxon>
        <taxon>Nematocera</taxon>
        <taxon>Culicoidea</taxon>
        <taxon>Culicidae</taxon>
        <taxon>Culicinae</taxon>
        <taxon>Aedini</taxon>
        <taxon>Aedes</taxon>
        <taxon>Stegomyia</taxon>
    </lineage>
</organism>
<evidence type="ECO:0000313" key="3">
    <source>
        <dbReference type="EMBL" id="EAT33091.1"/>
    </source>
</evidence>
<dbReference type="PROSITE" id="PS51029">
    <property type="entry name" value="MADF"/>
    <property type="match status" value="1"/>
</dbReference>
<feature type="compositionally biased region" description="Polar residues" evidence="1">
    <location>
        <begin position="177"/>
        <end position="188"/>
    </location>
</feature>
<dbReference type="InterPro" id="IPR039353">
    <property type="entry name" value="TF_Adf1"/>
</dbReference>
<feature type="compositionally biased region" description="Polar residues" evidence="1">
    <location>
        <begin position="116"/>
        <end position="132"/>
    </location>
</feature>
<dbReference type="Pfam" id="PF10545">
    <property type="entry name" value="MADF_DNA_bdg"/>
    <property type="match status" value="1"/>
</dbReference>
<dbReference type="PhylomeDB" id="Q16FT0"/>
<dbReference type="OMA" id="FTRNDCF"/>
<accession>Q16FT0</accession>
<gene>
    <name evidence="3" type="ORF">AaeL_AAEL014647</name>
</gene>
<reference evidence="3" key="3">
    <citation type="submission" date="2012-09" db="EMBL/GenBank/DDBJ databases">
        <authorList>
            <consortium name="VectorBase"/>
        </authorList>
    </citation>
    <scope>NUCLEOTIDE SEQUENCE</scope>
    <source>
        <strain evidence="3">Liverpool</strain>
    </source>
</reference>
<feature type="domain" description="MADF" evidence="2">
    <location>
        <begin position="20"/>
        <end position="113"/>
    </location>
</feature>
<dbReference type="PANTHER" id="PTHR12243">
    <property type="entry name" value="MADF DOMAIN TRANSCRIPTION FACTOR"/>
    <property type="match status" value="1"/>
</dbReference>
<evidence type="ECO:0000313" key="4">
    <source>
        <dbReference type="Proteomes" id="UP000682892"/>
    </source>
</evidence>
<sequence length="279" mass="31893">MDTLNENFENLPEDDFFTYHFIAIVKKHPALYAKSSKAYRNIVLKDQIWLAVANEVKLTINEARSKWKNLRERFVKELRKIEKSSASGAGDAEVHSPTWKYYDELSFLAKHCQRRSTTSNYKPASNDPSNSESTEEAFASQVTEGEDVLSSQHHSLALQDSEYEELEILEDVENMPEYSNTPPSSTPVSKPGTKRKRKLNTSDYAVETNADALKNKMHEVMDIVGDVASSMQSQQSNRHKDYCSYLGQRMSMLPMKIARNLEVEFATRVNELIDIHSDQ</sequence>
<reference evidence="3" key="2">
    <citation type="journal article" date="2007" name="Science">
        <title>Genome sequence of Aedes aegypti, a major arbovirus vector.</title>
        <authorList>
            <person name="Nene V."/>
            <person name="Wortman J.R."/>
            <person name="Lawson D."/>
            <person name="Haas B."/>
            <person name="Kodira C."/>
            <person name="Tu Z.J."/>
            <person name="Loftus B."/>
            <person name="Xi Z."/>
            <person name="Megy K."/>
            <person name="Grabherr M."/>
            <person name="Ren Q."/>
            <person name="Zdobnov E.M."/>
            <person name="Lobo N.F."/>
            <person name="Campbell K.S."/>
            <person name="Brown S.E."/>
            <person name="Bonaldo M.F."/>
            <person name="Zhu J."/>
            <person name="Sinkins S.P."/>
            <person name="Hogenkamp D.G."/>
            <person name="Amedeo P."/>
            <person name="Arensburger P."/>
            <person name="Atkinson P.W."/>
            <person name="Bidwell S."/>
            <person name="Biedler J."/>
            <person name="Birney E."/>
            <person name="Bruggner R.V."/>
            <person name="Costas J."/>
            <person name="Coy M.R."/>
            <person name="Crabtree J."/>
            <person name="Crawford M."/>
            <person name="Debruyn B."/>
            <person name="Decaprio D."/>
            <person name="Eiglmeier K."/>
            <person name="Eisenstadt E."/>
            <person name="El-Dorry H."/>
            <person name="Gelbart W.M."/>
            <person name="Gomes S.L."/>
            <person name="Hammond M."/>
            <person name="Hannick L.I."/>
            <person name="Hogan J.R."/>
            <person name="Holmes M.H."/>
            <person name="Jaffe D."/>
            <person name="Johnston J.S."/>
            <person name="Kennedy R.C."/>
            <person name="Koo H."/>
            <person name="Kravitz S."/>
            <person name="Kriventseva E.V."/>
            <person name="Kulp D."/>
            <person name="Labutti K."/>
            <person name="Lee E."/>
            <person name="Li S."/>
            <person name="Lovin D.D."/>
            <person name="Mao C."/>
            <person name="Mauceli E."/>
            <person name="Menck C.F."/>
            <person name="Miller J.R."/>
            <person name="Montgomery P."/>
            <person name="Mori A."/>
            <person name="Nascimento A.L."/>
            <person name="Naveira H.F."/>
            <person name="Nusbaum C."/>
            <person name="O'leary S."/>
            <person name="Orvis J."/>
            <person name="Pertea M."/>
            <person name="Quesneville H."/>
            <person name="Reidenbach K.R."/>
            <person name="Rogers Y.H."/>
            <person name="Roth C.W."/>
            <person name="Schneider J.R."/>
            <person name="Schatz M."/>
            <person name="Shumway M."/>
            <person name="Stanke M."/>
            <person name="Stinson E.O."/>
            <person name="Tubio J.M."/>
            <person name="Vanzee J.P."/>
            <person name="Verjovski-Almeida S."/>
            <person name="Werner D."/>
            <person name="White O."/>
            <person name="Wyder S."/>
            <person name="Zeng Q."/>
            <person name="Zhao Q."/>
            <person name="Zhao Y."/>
            <person name="Hill C.A."/>
            <person name="Raikhel A.S."/>
            <person name="Soares M.B."/>
            <person name="Knudson D.L."/>
            <person name="Lee N.H."/>
            <person name="Galagan J."/>
            <person name="Salzberg S.L."/>
            <person name="Paulsen I.T."/>
            <person name="Dimopoulos G."/>
            <person name="Collins F.H."/>
            <person name="Birren B."/>
            <person name="Fraser-Liggett C.M."/>
            <person name="Severson D.W."/>
        </authorList>
    </citation>
    <scope>NUCLEOTIDE SEQUENCE [LARGE SCALE GENOMIC DNA]</scope>
    <source>
        <strain evidence="3">Liverpool</strain>
    </source>
</reference>
<dbReference type="GO" id="GO:0005667">
    <property type="term" value="C:transcription regulator complex"/>
    <property type="evidence" value="ECO:0007669"/>
    <property type="project" value="TreeGrafter"/>
</dbReference>
<dbReference type="SMART" id="SM00595">
    <property type="entry name" value="MADF"/>
    <property type="match status" value="1"/>
</dbReference>
<dbReference type="PANTHER" id="PTHR12243:SF60">
    <property type="entry name" value="SI:CH211-15D5.12-RELATED"/>
    <property type="match status" value="1"/>
</dbReference>
<reference evidence="3" key="1">
    <citation type="submission" date="2005-10" db="EMBL/GenBank/DDBJ databases">
        <authorList>
            <person name="Loftus B.J."/>
            <person name="Nene V.M."/>
            <person name="Hannick L.I."/>
            <person name="Bidwell S."/>
            <person name="Haas B."/>
            <person name="Amedeo P."/>
            <person name="Orvis J."/>
            <person name="Wortman J.R."/>
            <person name="White O.R."/>
            <person name="Salzberg S."/>
            <person name="Shumway M."/>
            <person name="Koo H."/>
            <person name="Zhao Y."/>
            <person name="Holmes M."/>
            <person name="Miller J."/>
            <person name="Schatz M."/>
            <person name="Pop M."/>
            <person name="Pai G."/>
            <person name="Utterback T."/>
            <person name="Rogers Y.-H."/>
            <person name="Kravitz S."/>
            <person name="Fraser C.M."/>
        </authorList>
    </citation>
    <scope>NUCLEOTIDE SEQUENCE</scope>
    <source>
        <strain evidence="3">Liverpool</strain>
    </source>
</reference>
<name>Q16FT0_AEDAE</name>
<dbReference type="EMBL" id="CH478383">
    <property type="protein sequence ID" value="EAT33091.1"/>
    <property type="molecule type" value="Genomic_DNA"/>
</dbReference>
<dbReference type="PaxDb" id="7159-AAEL014647-PA"/>
<dbReference type="eggNOG" id="ENOG502SCCI">
    <property type="taxonomic scope" value="Eukaryota"/>
</dbReference>
<proteinExistence type="predicted"/>
<dbReference type="InterPro" id="IPR006578">
    <property type="entry name" value="MADF-dom"/>
</dbReference>
<dbReference type="Proteomes" id="UP000682892">
    <property type="component" value="Unassembled WGS sequence"/>
</dbReference>
<dbReference type="GO" id="GO:0006357">
    <property type="term" value="P:regulation of transcription by RNA polymerase II"/>
    <property type="evidence" value="ECO:0007669"/>
    <property type="project" value="TreeGrafter"/>
</dbReference>